<protein>
    <recommendedName>
        <fullName evidence="3">Polyprenyl synthetase</fullName>
    </recommendedName>
</protein>
<evidence type="ECO:0000313" key="2">
    <source>
        <dbReference type="Proteomes" id="UP000670947"/>
    </source>
</evidence>
<dbReference type="RefSeq" id="WP_208846385.1">
    <property type="nucleotide sequence ID" value="NZ_JAGGDJ010000002.1"/>
</dbReference>
<evidence type="ECO:0000313" key="1">
    <source>
        <dbReference type="EMBL" id="MBO7743347.1"/>
    </source>
</evidence>
<gene>
    <name evidence="1" type="ORF">I8J29_04020</name>
</gene>
<dbReference type="EMBL" id="JAGGDJ010000002">
    <property type="protein sequence ID" value="MBO7743347.1"/>
    <property type="molecule type" value="Genomic_DNA"/>
</dbReference>
<name>A0ABS3W4V7_9BACL</name>
<keyword evidence="2" id="KW-1185">Reference proteome</keyword>
<reference evidence="1 2" key="1">
    <citation type="submission" date="2021-03" db="EMBL/GenBank/DDBJ databases">
        <title>Paenibacillus artemisicola MWE-103 whole genome sequence.</title>
        <authorList>
            <person name="Ham Y.J."/>
        </authorList>
    </citation>
    <scope>NUCLEOTIDE SEQUENCE [LARGE SCALE GENOMIC DNA]</scope>
    <source>
        <strain evidence="1 2">MWE-103</strain>
    </source>
</reference>
<dbReference type="Proteomes" id="UP000670947">
    <property type="component" value="Unassembled WGS sequence"/>
</dbReference>
<evidence type="ECO:0008006" key="3">
    <source>
        <dbReference type="Google" id="ProtNLM"/>
    </source>
</evidence>
<organism evidence="1 2">
    <name type="scientific">Paenibacillus artemisiicola</name>
    <dbReference type="NCBI Taxonomy" id="1172618"/>
    <lineage>
        <taxon>Bacteria</taxon>
        <taxon>Bacillati</taxon>
        <taxon>Bacillota</taxon>
        <taxon>Bacilli</taxon>
        <taxon>Bacillales</taxon>
        <taxon>Paenibacillaceae</taxon>
        <taxon>Paenibacillus</taxon>
    </lineage>
</organism>
<sequence length="318" mass="35454">MLWKTEFETELTQVFRDAERLIDAFPAPLNAKGRAYLHAFNPLNPSAKKNHICYLLPFWMRPVADLEAERYRQLSLANVFVMLYFFIQDDLMDEAPADWKEQLALGNLFHLAMLDLYRALFEHASPFWRYYRDYVTAWSLAVAYESPSGSLIPGELARKAAPVKLASTGALLLAGRAELEPAVSEAVDLTLATLQMADDWSDWEEDFDRRNANGLVGMIEAEHRAAGLRPPLGKHAIQAAIHVDGALGRYAQAAKANGDALVGLGLPLRHLSAFHDYLADGLSASAERLSDTKKRLLGGGFAYWLSQYQAETADNKPD</sequence>
<proteinExistence type="predicted"/>
<comment type="caution">
    <text evidence="1">The sequence shown here is derived from an EMBL/GenBank/DDBJ whole genome shotgun (WGS) entry which is preliminary data.</text>
</comment>
<accession>A0ABS3W4V7</accession>